<dbReference type="OMA" id="GQMYERN"/>
<name>A0A8D0CB32_SALMN</name>
<dbReference type="PANTHER" id="PTHR15692:SF8">
    <property type="entry name" value="MASTERMIND-LIKE PROTEIN 3"/>
    <property type="match status" value="1"/>
</dbReference>
<dbReference type="GO" id="GO:0007221">
    <property type="term" value="P:positive regulation of transcription of Notch receptor target"/>
    <property type="evidence" value="ECO:0007669"/>
    <property type="project" value="InterPro"/>
</dbReference>
<dbReference type="GeneTree" id="ENSGT00950000183201"/>
<dbReference type="Pfam" id="PF20801">
    <property type="entry name" value="MAML1_3_TAD2"/>
    <property type="match status" value="1"/>
</dbReference>
<dbReference type="GO" id="GO:0005654">
    <property type="term" value="C:nucleoplasm"/>
    <property type="evidence" value="ECO:0007669"/>
    <property type="project" value="TreeGrafter"/>
</dbReference>
<evidence type="ECO:0000313" key="4">
    <source>
        <dbReference type="Proteomes" id="UP000694421"/>
    </source>
</evidence>
<dbReference type="Proteomes" id="UP000694421">
    <property type="component" value="Unplaced"/>
</dbReference>
<accession>A0A8D0CB32</accession>
<evidence type="ECO:0000259" key="2">
    <source>
        <dbReference type="Pfam" id="PF20801"/>
    </source>
</evidence>
<evidence type="ECO:0000313" key="3">
    <source>
        <dbReference type="Ensembl" id="ENSSMRP00000020040.1"/>
    </source>
</evidence>
<dbReference type="AlphaFoldDB" id="A0A8D0CB32"/>
<reference evidence="3" key="2">
    <citation type="submission" date="2025-09" db="UniProtKB">
        <authorList>
            <consortium name="Ensembl"/>
        </authorList>
    </citation>
    <scope>IDENTIFICATION</scope>
</reference>
<protein>
    <recommendedName>
        <fullName evidence="2">Mastermind-like 1/3 transactivation domain-containing protein</fullName>
    </recommendedName>
</protein>
<dbReference type="InterPro" id="IPR048455">
    <property type="entry name" value="MAML1_3_TAD2"/>
</dbReference>
<dbReference type="Ensembl" id="ENSSMRT00000023511.1">
    <property type="protein sequence ID" value="ENSSMRP00000020040.1"/>
    <property type="gene ID" value="ENSSMRG00000015626.1"/>
</dbReference>
<keyword evidence="4" id="KW-1185">Reference proteome</keyword>
<dbReference type="InterPro" id="IPR046369">
    <property type="entry name" value="MAML1-3"/>
</dbReference>
<feature type="compositionally biased region" description="Polar residues" evidence="1">
    <location>
        <begin position="8"/>
        <end position="19"/>
    </location>
</feature>
<sequence length="246" mass="26345">MSLAHNPGQGTRPPTSTQGVGMVSSFGPNMLVNSAIAQQHQQMKAPVGQVLPRSQAPRLQNIMGPVPQGAQNWPARGLQGISGRTNSEIGPFNNGAAYPMQSAQPRLPKQHFSQGINQSIMDTSGTVRTLNPAMGRQMLQPLPGQQGTNNQTRPMVMSTLNQTVPTMTGFNQSPAQQIPGGNFPQSNQGQIYERNPTQDISYSFSNEGSGGSFSSITENTDLVDSIIKGGPGDEWMQELDELFGNP</sequence>
<reference evidence="3" key="1">
    <citation type="submission" date="2025-08" db="UniProtKB">
        <authorList>
            <consortium name="Ensembl"/>
        </authorList>
    </citation>
    <scope>IDENTIFICATION</scope>
</reference>
<evidence type="ECO:0000256" key="1">
    <source>
        <dbReference type="SAM" id="MobiDB-lite"/>
    </source>
</evidence>
<feature type="domain" description="Mastermind-like 1/3 transactivation" evidence="2">
    <location>
        <begin position="17"/>
        <end position="244"/>
    </location>
</feature>
<dbReference type="PANTHER" id="PTHR15692">
    <property type="entry name" value="MASTERMIND-LIKE"/>
    <property type="match status" value="1"/>
</dbReference>
<feature type="region of interest" description="Disordered" evidence="1">
    <location>
        <begin position="1"/>
        <end position="21"/>
    </location>
</feature>
<dbReference type="GO" id="GO:0003713">
    <property type="term" value="F:transcription coactivator activity"/>
    <property type="evidence" value="ECO:0007669"/>
    <property type="project" value="InterPro"/>
</dbReference>
<proteinExistence type="predicted"/>
<organism evidence="3 4">
    <name type="scientific">Salvator merianae</name>
    <name type="common">Argentine black and white tegu</name>
    <name type="synonym">Tupinambis merianae</name>
    <dbReference type="NCBI Taxonomy" id="96440"/>
    <lineage>
        <taxon>Eukaryota</taxon>
        <taxon>Metazoa</taxon>
        <taxon>Chordata</taxon>
        <taxon>Craniata</taxon>
        <taxon>Vertebrata</taxon>
        <taxon>Euteleostomi</taxon>
        <taxon>Lepidosauria</taxon>
        <taxon>Squamata</taxon>
        <taxon>Bifurcata</taxon>
        <taxon>Unidentata</taxon>
        <taxon>Episquamata</taxon>
        <taxon>Laterata</taxon>
        <taxon>Teiioidea</taxon>
        <taxon>Teiidae</taxon>
        <taxon>Salvator</taxon>
    </lineage>
</organism>